<protein>
    <submittedName>
        <fullName evidence="1">Uncharacterized protein</fullName>
    </submittedName>
</protein>
<dbReference type="EMBL" id="NRRV01000116">
    <property type="protein sequence ID" value="MBK1633773.1"/>
    <property type="molecule type" value="Genomic_DNA"/>
</dbReference>
<evidence type="ECO:0000313" key="2">
    <source>
        <dbReference type="Proteomes" id="UP000748752"/>
    </source>
</evidence>
<sequence length="110" mass="12112">MTATEYTPGPWRVLDLRTAERPREVITVGTQAGAICRLRNDVSERTISAEDEANAHLIAAAPDLAAALAVALEFLEFCWRDVSLNEYAEEQREQAELAIRAALAKARGED</sequence>
<accession>A0ABS1CPM5</accession>
<evidence type="ECO:0000313" key="1">
    <source>
        <dbReference type="EMBL" id="MBK1633773.1"/>
    </source>
</evidence>
<reference evidence="1 2" key="1">
    <citation type="journal article" date="2020" name="Microorganisms">
        <title>Osmotic Adaptation and Compatible Solute Biosynthesis of Phototrophic Bacteria as Revealed from Genome Analyses.</title>
        <authorList>
            <person name="Imhoff J.F."/>
            <person name="Rahn T."/>
            <person name="Kunzel S."/>
            <person name="Keller A."/>
            <person name="Neulinger S.C."/>
        </authorList>
    </citation>
    <scope>NUCLEOTIDE SEQUENCE [LARGE SCALE GENOMIC DNA]</scope>
    <source>
        <strain evidence="1 2">DSM 6210</strain>
    </source>
</reference>
<gene>
    <name evidence="1" type="ORF">CKO31_24145</name>
</gene>
<comment type="caution">
    <text evidence="1">The sequence shown here is derived from an EMBL/GenBank/DDBJ whole genome shotgun (WGS) entry which is preliminary data.</text>
</comment>
<proteinExistence type="predicted"/>
<name>A0ABS1CPM5_9GAMM</name>
<organism evidence="1 2">
    <name type="scientific">Thiohalocapsa halophila</name>
    <dbReference type="NCBI Taxonomy" id="69359"/>
    <lineage>
        <taxon>Bacteria</taxon>
        <taxon>Pseudomonadati</taxon>
        <taxon>Pseudomonadota</taxon>
        <taxon>Gammaproteobacteria</taxon>
        <taxon>Chromatiales</taxon>
        <taxon>Chromatiaceae</taxon>
        <taxon>Thiohalocapsa</taxon>
    </lineage>
</organism>
<dbReference type="RefSeq" id="WP_200243097.1">
    <property type="nucleotide sequence ID" value="NZ_NRRV01000116.1"/>
</dbReference>
<dbReference type="Proteomes" id="UP000748752">
    <property type="component" value="Unassembled WGS sequence"/>
</dbReference>
<keyword evidence="2" id="KW-1185">Reference proteome</keyword>